<evidence type="ECO:0000313" key="3">
    <source>
        <dbReference type="EMBL" id="OSK88061.1"/>
    </source>
</evidence>
<dbReference type="InterPro" id="IPR024744">
    <property type="entry name" value="CSS-motif_dom"/>
</dbReference>
<evidence type="ECO:0000256" key="1">
    <source>
        <dbReference type="SAM" id="MobiDB-lite"/>
    </source>
</evidence>
<comment type="caution">
    <text evidence="3">The sequence shown here is derived from an EMBL/GenBank/DDBJ whole genome shotgun (WGS) entry which is preliminary data.</text>
</comment>
<sequence>MLNRTASAAQEVVSSTERMLDEARSAVDRASSLLTKPCTPEVSAGLRRLTTGT</sequence>
<feature type="compositionally biased region" description="Basic and acidic residues" evidence="1">
    <location>
        <begin position="18"/>
        <end position="27"/>
    </location>
</feature>
<dbReference type="Pfam" id="PF12792">
    <property type="entry name" value="CSS-motif"/>
    <property type="match status" value="1"/>
</dbReference>
<proteinExistence type="predicted"/>
<feature type="compositionally biased region" description="Polar residues" evidence="1">
    <location>
        <begin position="1"/>
        <end position="17"/>
    </location>
</feature>
<name>A0A1X3IT77_ECOLX</name>
<gene>
    <name evidence="3" type="ORF">ECXG_04260</name>
</gene>
<feature type="region of interest" description="Disordered" evidence="1">
    <location>
        <begin position="1"/>
        <end position="32"/>
    </location>
</feature>
<organism evidence="3 4">
    <name type="scientific">Escherichia coli TA447</name>
    <dbReference type="NCBI Taxonomy" id="656447"/>
    <lineage>
        <taxon>Bacteria</taxon>
        <taxon>Pseudomonadati</taxon>
        <taxon>Pseudomonadota</taxon>
        <taxon>Gammaproteobacteria</taxon>
        <taxon>Enterobacterales</taxon>
        <taxon>Enterobacteriaceae</taxon>
        <taxon>Escherichia</taxon>
    </lineage>
</organism>
<reference evidence="3 4" key="1">
    <citation type="submission" date="2010-04" db="EMBL/GenBank/DDBJ databases">
        <title>The Genome Sequence of Escherichia coli TA447.</title>
        <authorList>
            <consortium name="The Broad Institute Genome Sequencing Platform"/>
            <consortium name="The Broad Institute Genome Sequencing Center for Infectious Disease"/>
            <person name="Feldgarden M."/>
            <person name="Gordon D.M."/>
            <person name="Johnson J.R."/>
            <person name="Johnston B.D."/>
            <person name="Young S."/>
            <person name="Zeng Q."/>
            <person name="Koehrsen M."/>
            <person name="Alvarado L."/>
            <person name="Berlin A.M."/>
            <person name="Borenstein D."/>
            <person name="Chapman S.B."/>
            <person name="Chen Z."/>
            <person name="Engels R."/>
            <person name="Freedman E."/>
            <person name="Gellesch M."/>
            <person name="Goldberg J."/>
            <person name="Griggs A."/>
            <person name="Gujja S."/>
            <person name="Heilman E.R."/>
            <person name="Heiman D.I."/>
            <person name="Hepburn T.A."/>
            <person name="Howarth C."/>
            <person name="Jen D."/>
            <person name="Larson L."/>
            <person name="Mehta T."/>
            <person name="Park D."/>
            <person name="Pearson M."/>
            <person name="Richards J."/>
            <person name="Roberts A."/>
            <person name="Saif S."/>
            <person name="Shea T.D."/>
            <person name="Shenoy N."/>
            <person name="Sisk P."/>
            <person name="Stolte C."/>
            <person name="Sykes S.N."/>
            <person name="Walk T."/>
            <person name="White J."/>
            <person name="Yandava C."/>
            <person name="Haas B."/>
            <person name="Henn M.R."/>
            <person name="Nusbaum C."/>
            <person name="Birren B."/>
        </authorList>
    </citation>
    <scope>NUCLEOTIDE SEQUENCE [LARGE SCALE GENOMIC DNA]</scope>
    <source>
        <strain evidence="3 4">TA447</strain>
    </source>
</reference>
<feature type="domain" description="Putative cyclic diguanylate phosphodiesterase CSS motif-containing" evidence="2">
    <location>
        <begin position="4"/>
        <end position="51"/>
    </location>
</feature>
<evidence type="ECO:0000259" key="2">
    <source>
        <dbReference type="Pfam" id="PF12792"/>
    </source>
</evidence>
<dbReference type="RefSeq" id="WP_085453350.1">
    <property type="nucleotide sequence ID" value="NZ_ADIZ01000046.1"/>
</dbReference>
<dbReference type="EMBL" id="ADIZ01000046">
    <property type="protein sequence ID" value="OSK88061.1"/>
    <property type="molecule type" value="Genomic_DNA"/>
</dbReference>
<dbReference type="AlphaFoldDB" id="A0A1X3IT77"/>
<protein>
    <recommendedName>
        <fullName evidence="2">Putative cyclic diguanylate phosphodiesterase CSS motif-containing domain-containing protein</fullName>
    </recommendedName>
</protein>
<evidence type="ECO:0000313" key="4">
    <source>
        <dbReference type="Proteomes" id="UP000193942"/>
    </source>
</evidence>
<dbReference type="Proteomes" id="UP000193942">
    <property type="component" value="Unassembled WGS sequence"/>
</dbReference>
<accession>A0A1X3IT77</accession>